<name>A0A9D4AK66_9ROSI</name>
<gene>
    <name evidence="1" type="ORF">J1N35_006316</name>
</gene>
<evidence type="ECO:0000313" key="2">
    <source>
        <dbReference type="Proteomes" id="UP000828251"/>
    </source>
</evidence>
<accession>A0A9D4AK66</accession>
<comment type="caution">
    <text evidence="1">The sequence shown here is derived from an EMBL/GenBank/DDBJ whole genome shotgun (WGS) entry which is preliminary data.</text>
</comment>
<dbReference type="EMBL" id="JAIQCV010000002">
    <property type="protein sequence ID" value="KAH1123156.1"/>
    <property type="molecule type" value="Genomic_DNA"/>
</dbReference>
<protein>
    <submittedName>
        <fullName evidence="1">Uncharacterized protein</fullName>
    </submittedName>
</protein>
<sequence length="103" mass="12263">MVCSLYWQHLHNLAFGSKPLTPPSQGRYLHYYERIDVEKPYTLGTYSWRQVKRGKFNSINSGDICTYTTKSFYKLIHWKGEYHDSIGFDIISFDLGDEEFRRI</sequence>
<organism evidence="1 2">
    <name type="scientific">Gossypium stocksii</name>
    <dbReference type="NCBI Taxonomy" id="47602"/>
    <lineage>
        <taxon>Eukaryota</taxon>
        <taxon>Viridiplantae</taxon>
        <taxon>Streptophyta</taxon>
        <taxon>Embryophyta</taxon>
        <taxon>Tracheophyta</taxon>
        <taxon>Spermatophyta</taxon>
        <taxon>Magnoliopsida</taxon>
        <taxon>eudicotyledons</taxon>
        <taxon>Gunneridae</taxon>
        <taxon>Pentapetalae</taxon>
        <taxon>rosids</taxon>
        <taxon>malvids</taxon>
        <taxon>Malvales</taxon>
        <taxon>Malvaceae</taxon>
        <taxon>Malvoideae</taxon>
        <taxon>Gossypium</taxon>
    </lineage>
</organism>
<dbReference type="OrthoDB" id="1630793at2759"/>
<proteinExistence type="predicted"/>
<reference evidence="1 2" key="1">
    <citation type="journal article" date="2021" name="Plant Biotechnol. J.">
        <title>Multi-omics assisted identification of the key and species-specific regulatory components of drought-tolerant mechanisms in Gossypium stocksii.</title>
        <authorList>
            <person name="Yu D."/>
            <person name="Ke L."/>
            <person name="Zhang D."/>
            <person name="Wu Y."/>
            <person name="Sun Y."/>
            <person name="Mei J."/>
            <person name="Sun J."/>
            <person name="Sun Y."/>
        </authorList>
    </citation>
    <scope>NUCLEOTIDE SEQUENCE [LARGE SCALE GENOMIC DNA]</scope>
    <source>
        <strain evidence="2">cv. E1</strain>
        <tissue evidence="1">Leaf</tissue>
    </source>
</reference>
<dbReference type="Proteomes" id="UP000828251">
    <property type="component" value="Unassembled WGS sequence"/>
</dbReference>
<evidence type="ECO:0000313" key="1">
    <source>
        <dbReference type="EMBL" id="KAH1123156.1"/>
    </source>
</evidence>
<dbReference type="AlphaFoldDB" id="A0A9D4AK66"/>
<keyword evidence="2" id="KW-1185">Reference proteome</keyword>